<dbReference type="Pfam" id="PF13639">
    <property type="entry name" value="zf-RING_2"/>
    <property type="match status" value="1"/>
</dbReference>
<accession>A0A0D1X2W1</accession>
<evidence type="ECO:0008006" key="10">
    <source>
        <dbReference type="Google" id="ProtNLM"/>
    </source>
</evidence>
<dbReference type="Proteomes" id="UP000054302">
    <property type="component" value="Unassembled WGS sequence"/>
</dbReference>
<feature type="compositionally biased region" description="Basic and acidic residues" evidence="5">
    <location>
        <begin position="423"/>
        <end position="434"/>
    </location>
</feature>
<evidence type="ECO:0000256" key="5">
    <source>
        <dbReference type="SAM" id="MobiDB-lite"/>
    </source>
</evidence>
<gene>
    <name evidence="8" type="ORF">PV10_03651</name>
</gene>
<keyword evidence="2 4" id="KW-0863">Zinc-finger</keyword>
<keyword evidence="3" id="KW-0862">Zinc</keyword>
<dbReference type="InterPro" id="IPR017455">
    <property type="entry name" value="Znf_FYVE-rel"/>
</dbReference>
<keyword evidence="9" id="KW-1185">Reference proteome</keyword>
<reference evidence="8 9" key="1">
    <citation type="submission" date="2015-01" db="EMBL/GenBank/DDBJ databases">
        <title>The Genome Sequence of Exophiala mesophila CBS40295.</title>
        <authorList>
            <consortium name="The Broad Institute Genomics Platform"/>
            <person name="Cuomo C."/>
            <person name="de Hoog S."/>
            <person name="Gorbushina A."/>
            <person name="Stielow B."/>
            <person name="Teixiera M."/>
            <person name="Abouelleil A."/>
            <person name="Chapman S.B."/>
            <person name="Priest M."/>
            <person name="Young S.K."/>
            <person name="Wortman J."/>
            <person name="Nusbaum C."/>
            <person name="Birren B."/>
        </authorList>
    </citation>
    <scope>NUCLEOTIDE SEQUENCE [LARGE SCALE GENOMIC DNA]</scope>
    <source>
        <strain evidence="8 9">CBS 40295</strain>
    </source>
</reference>
<keyword evidence="1" id="KW-0479">Metal-binding</keyword>
<feature type="region of interest" description="Disordered" evidence="5">
    <location>
        <begin position="1"/>
        <end position="174"/>
    </location>
</feature>
<dbReference type="InterPro" id="IPR000306">
    <property type="entry name" value="Znf_FYVE"/>
</dbReference>
<feature type="compositionally biased region" description="Polar residues" evidence="5">
    <location>
        <begin position="233"/>
        <end position="243"/>
    </location>
</feature>
<dbReference type="Pfam" id="PF01363">
    <property type="entry name" value="FYVE"/>
    <property type="match status" value="1"/>
</dbReference>
<sequence>MSSPESISSTSSNNPSDLEPSQPAYHPLPQPPYQPPTLPNHASTSSSSWSQRPLPELPHQSDSLTASALIPATPHDRPLPNPSEETLEQRRQSLRTSDRKRRLTNPIHDGANRRPNDPYTNGFSDQSRADNTSISGSRPVTDVIDLTGTSPSRGPNNDLARTPSQNSRQYTVPRWQPDSEVHECFICNRPFSFMFRRHHCRKCGRVVCNECSPHRITIPRAFIVQPPRLDLSHSPTLNSTQVRSGEVRPRAQSSSQCHQLGSYLDGGEKVRLCNPCVPDPQPSPATNYYTTSGFSQSPNVPGGHMNHPAQSSYAAGHRQTMSLSSVQRPSFATDVHTSMPIQDPPALPAALPPSLPSTYANTGTHEPAFPWFGFSTASSPSRPRWAPSSGPARQPSDLDTVRPPVFPDTSQNVLSMPGMPRSLDSRTARPEHAGASHSAPYRPRGSSLMGDSRPIATRASQNPFVTSRRVRLAEEDICPICRRALPPRGPSGDESAREAHIVDCIRARDPGYQDEGGAGGGSSGMRIHMLPFTATEKDCVGEDGTTQECSICMVEYDVGDELARLECLCKFHKDCIVEWMSHKAECPLHKLLT</sequence>
<feature type="compositionally biased region" description="Low complexity" evidence="5">
    <location>
        <begin position="1"/>
        <end position="25"/>
    </location>
</feature>
<feature type="region of interest" description="Disordered" evidence="5">
    <location>
        <begin position="338"/>
        <end position="362"/>
    </location>
</feature>
<protein>
    <recommendedName>
        <fullName evidence="10">FYVE-type domain-containing protein</fullName>
    </recommendedName>
</protein>
<evidence type="ECO:0000256" key="4">
    <source>
        <dbReference type="PROSITE-ProRule" id="PRU00175"/>
    </source>
</evidence>
<dbReference type="SMART" id="SM00064">
    <property type="entry name" value="FYVE"/>
    <property type="match status" value="1"/>
</dbReference>
<dbReference type="RefSeq" id="XP_016227644.1">
    <property type="nucleotide sequence ID" value="XM_016368126.1"/>
</dbReference>
<dbReference type="VEuPathDB" id="FungiDB:PV10_03651"/>
<dbReference type="InterPro" id="IPR001841">
    <property type="entry name" value="Znf_RING"/>
</dbReference>
<dbReference type="OrthoDB" id="660555at2759"/>
<feature type="domain" description="RING-type" evidence="6">
    <location>
        <begin position="549"/>
        <end position="590"/>
    </location>
</feature>
<feature type="compositionally biased region" description="Polar residues" evidence="5">
    <location>
        <begin position="118"/>
        <end position="138"/>
    </location>
</feature>
<proteinExistence type="predicted"/>
<dbReference type="HOGENOM" id="CLU_022550_2_0_1"/>
<dbReference type="SUPFAM" id="SSF57850">
    <property type="entry name" value="RING/U-box"/>
    <property type="match status" value="1"/>
</dbReference>
<dbReference type="SUPFAM" id="SSF57903">
    <property type="entry name" value="FYVE/PHD zinc finger"/>
    <property type="match status" value="1"/>
</dbReference>
<dbReference type="InterPro" id="IPR013083">
    <property type="entry name" value="Znf_RING/FYVE/PHD"/>
</dbReference>
<evidence type="ECO:0000259" key="7">
    <source>
        <dbReference type="PROSITE" id="PS50178"/>
    </source>
</evidence>
<feature type="compositionally biased region" description="Polar residues" evidence="5">
    <location>
        <begin position="40"/>
        <end position="51"/>
    </location>
</feature>
<feature type="domain" description="FYVE-type" evidence="7">
    <location>
        <begin position="178"/>
        <end position="281"/>
    </location>
</feature>
<dbReference type="Gene3D" id="3.30.40.10">
    <property type="entry name" value="Zinc/RING finger domain, C3HC4 (zinc finger)"/>
    <property type="match status" value="2"/>
</dbReference>
<feature type="region of interest" description="Disordered" evidence="5">
    <location>
        <begin position="233"/>
        <end position="259"/>
    </location>
</feature>
<dbReference type="GO" id="GO:0008270">
    <property type="term" value="F:zinc ion binding"/>
    <property type="evidence" value="ECO:0007669"/>
    <property type="project" value="UniProtKB-KW"/>
</dbReference>
<evidence type="ECO:0000256" key="1">
    <source>
        <dbReference type="ARBA" id="ARBA00022723"/>
    </source>
</evidence>
<dbReference type="OMA" id="CWCKFHE"/>
<name>A0A0D1X2W1_EXOME</name>
<dbReference type="InterPro" id="IPR011011">
    <property type="entry name" value="Znf_FYVE_PHD"/>
</dbReference>
<feature type="region of interest" description="Disordered" evidence="5">
    <location>
        <begin position="380"/>
        <end position="454"/>
    </location>
</feature>
<feature type="compositionally biased region" description="Low complexity" evidence="5">
    <location>
        <begin position="380"/>
        <end position="393"/>
    </location>
</feature>
<evidence type="ECO:0000313" key="9">
    <source>
        <dbReference type="Proteomes" id="UP000054302"/>
    </source>
</evidence>
<dbReference type="EMBL" id="KN847521">
    <property type="protein sequence ID" value="KIV96070.1"/>
    <property type="molecule type" value="Genomic_DNA"/>
</dbReference>
<organism evidence="8 9">
    <name type="scientific">Exophiala mesophila</name>
    <name type="common">Black yeast-like fungus</name>
    <dbReference type="NCBI Taxonomy" id="212818"/>
    <lineage>
        <taxon>Eukaryota</taxon>
        <taxon>Fungi</taxon>
        <taxon>Dikarya</taxon>
        <taxon>Ascomycota</taxon>
        <taxon>Pezizomycotina</taxon>
        <taxon>Eurotiomycetes</taxon>
        <taxon>Chaetothyriomycetidae</taxon>
        <taxon>Chaetothyriales</taxon>
        <taxon>Herpotrichiellaceae</taxon>
        <taxon>Exophiala</taxon>
    </lineage>
</organism>
<dbReference type="PANTHER" id="PTHR23164">
    <property type="entry name" value="EARLY ENDOSOME ANTIGEN 1"/>
    <property type="match status" value="1"/>
</dbReference>
<evidence type="ECO:0000313" key="8">
    <source>
        <dbReference type="EMBL" id="KIV96070.1"/>
    </source>
</evidence>
<evidence type="ECO:0000256" key="2">
    <source>
        <dbReference type="ARBA" id="ARBA00022771"/>
    </source>
</evidence>
<evidence type="ECO:0000259" key="6">
    <source>
        <dbReference type="PROSITE" id="PS50089"/>
    </source>
</evidence>
<dbReference type="AlphaFoldDB" id="A0A0D1X2W1"/>
<feature type="compositionally biased region" description="Pro residues" evidence="5">
    <location>
        <begin position="342"/>
        <end position="355"/>
    </location>
</feature>
<dbReference type="PROSITE" id="PS50178">
    <property type="entry name" value="ZF_FYVE"/>
    <property type="match status" value="1"/>
</dbReference>
<dbReference type="GeneID" id="27321496"/>
<feature type="compositionally biased region" description="Pro residues" evidence="5">
    <location>
        <begin position="26"/>
        <end position="38"/>
    </location>
</feature>
<evidence type="ECO:0000256" key="3">
    <source>
        <dbReference type="ARBA" id="ARBA00022833"/>
    </source>
</evidence>
<dbReference type="PROSITE" id="PS50089">
    <property type="entry name" value="ZF_RING_2"/>
    <property type="match status" value="1"/>
</dbReference>